<organism evidence="1 2">
    <name type="scientific">Taenia crassiceps</name>
    <dbReference type="NCBI Taxonomy" id="6207"/>
    <lineage>
        <taxon>Eukaryota</taxon>
        <taxon>Metazoa</taxon>
        <taxon>Spiralia</taxon>
        <taxon>Lophotrochozoa</taxon>
        <taxon>Platyhelminthes</taxon>
        <taxon>Cestoda</taxon>
        <taxon>Eucestoda</taxon>
        <taxon>Cyclophyllidea</taxon>
        <taxon>Taeniidae</taxon>
        <taxon>Taenia</taxon>
    </lineage>
</organism>
<proteinExistence type="predicted"/>
<protein>
    <submittedName>
        <fullName evidence="1">Uncharacterized protein</fullName>
    </submittedName>
</protein>
<gene>
    <name evidence="1" type="ORF">TcWFU_005407</name>
</gene>
<dbReference type="Proteomes" id="UP001651158">
    <property type="component" value="Unassembled WGS sequence"/>
</dbReference>
<sequence length="81" mass="9078">MKVTAAISLMNIPNMPPFMPASVLYPPHLSKGQIRTSVASQGFCVYLLTSFWGGVIRQCFPSLKTHHALCEEHIDIYVSLW</sequence>
<evidence type="ECO:0000313" key="2">
    <source>
        <dbReference type="Proteomes" id="UP001651158"/>
    </source>
</evidence>
<accession>A0ABR4QMU2</accession>
<evidence type="ECO:0000313" key="1">
    <source>
        <dbReference type="EMBL" id="KAL5110393.1"/>
    </source>
</evidence>
<reference evidence="1 2" key="1">
    <citation type="journal article" date="2022" name="Front. Cell. Infect. Microbiol.">
        <title>The Genomes of Two Strains of Taenia crassiceps the Animal Model for the Study of Human Cysticercosis.</title>
        <authorList>
            <person name="Bobes R.J."/>
            <person name="Estrada K."/>
            <person name="Rios-Valencia D.G."/>
            <person name="Calderon-Gallegos A."/>
            <person name="de la Torre P."/>
            <person name="Carrero J.C."/>
            <person name="Sanchez-Flores A."/>
            <person name="Laclette J.P."/>
        </authorList>
    </citation>
    <scope>NUCLEOTIDE SEQUENCE [LARGE SCALE GENOMIC DNA]</scope>
    <source>
        <strain evidence="1">WFUcys</strain>
    </source>
</reference>
<keyword evidence="2" id="KW-1185">Reference proteome</keyword>
<dbReference type="EMBL" id="JAKROA010000002">
    <property type="protein sequence ID" value="KAL5110393.1"/>
    <property type="molecule type" value="Genomic_DNA"/>
</dbReference>
<comment type="caution">
    <text evidence="1">The sequence shown here is derived from an EMBL/GenBank/DDBJ whole genome shotgun (WGS) entry which is preliminary data.</text>
</comment>
<name>A0ABR4QMU2_9CEST</name>